<dbReference type="Pfam" id="PF00027">
    <property type="entry name" value="cNMP_binding"/>
    <property type="match status" value="1"/>
</dbReference>
<feature type="transmembrane region" description="Helical" evidence="8">
    <location>
        <begin position="208"/>
        <end position="226"/>
    </location>
</feature>
<feature type="compositionally biased region" description="Pro residues" evidence="9">
    <location>
        <begin position="1"/>
        <end position="17"/>
    </location>
</feature>
<evidence type="ECO:0000259" key="10">
    <source>
        <dbReference type="PROSITE" id="PS50042"/>
    </source>
</evidence>
<dbReference type="SUPFAM" id="SSF51206">
    <property type="entry name" value="cAMP-binding domain-like"/>
    <property type="match status" value="1"/>
</dbReference>
<dbReference type="GO" id="GO:0005829">
    <property type="term" value="C:cytosol"/>
    <property type="evidence" value="ECO:0007669"/>
    <property type="project" value="TreeGrafter"/>
</dbReference>
<dbReference type="SUPFAM" id="SSF48371">
    <property type="entry name" value="ARM repeat"/>
    <property type="match status" value="2"/>
</dbReference>
<evidence type="ECO:0000256" key="8">
    <source>
        <dbReference type="RuleBase" id="RU363121"/>
    </source>
</evidence>
<keyword evidence="2 8" id="KW-0813">Transport</keyword>
<keyword evidence="6 8" id="KW-1133">Transmembrane helix</keyword>
<dbReference type="PANTHER" id="PTHR24567">
    <property type="entry name" value="CRP FAMILY TRANSCRIPTIONAL REGULATORY PROTEIN"/>
    <property type="match status" value="1"/>
</dbReference>
<dbReference type="PROSITE" id="PS00889">
    <property type="entry name" value="CNMP_BINDING_2"/>
    <property type="match status" value="1"/>
</dbReference>
<dbReference type="SUPFAM" id="SSF103473">
    <property type="entry name" value="MFS general substrate transporter"/>
    <property type="match status" value="1"/>
</dbReference>
<feature type="transmembrane region" description="Helical" evidence="8">
    <location>
        <begin position="140"/>
        <end position="164"/>
    </location>
</feature>
<dbReference type="InterPro" id="IPR050397">
    <property type="entry name" value="Env_Response_Regulators"/>
</dbReference>
<dbReference type="GO" id="GO:0016020">
    <property type="term" value="C:membrane"/>
    <property type="evidence" value="ECO:0007669"/>
    <property type="project" value="UniProtKB-SubCell"/>
</dbReference>
<feature type="transmembrane region" description="Helical" evidence="8">
    <location>
        <begin position="360"/>
        <end position="379"/>
    </location>
</feature>
<evidence type="ECO:0000313" key="11">
    <source>
        <dbReference type="EMBL" id="MRG91622.1"/>
    </source>
</evidence>
<proteinExistence type="inferred from homology"/>
<protein>
    <recommendedName>
        <fullName evidence="8">ADP,ATP carrier protein</fullName>
    </recommendedName>
</protein>
<dbReference type="Gene3D" id="1.25.10.10">
    <property type="entry name" value="Leucine-rich Repeat Variant"/>
    <property type="match status" value="3"/>
</dbReference>
<dbReference type="InterPro" id="IPR000595">
    <property type="entry name" value="cNMP-bd_dom"/>
</dbReference>
<keyword evidence="4 8" id="KW-0547">Nucleotide-binding</keyword>
<dbReference type="InterPro" id="IPR004667">
    <property type="entry name" value="ADP_ATP_car_bac_type"/>
</dbReference>
<evidence type="ECO:0000256" key="3">
    <source>
        <dbReference type="ARBA" id="ARBA00022692"/>
    </source>
</evidence>
<name>A0A6N7PHM6_9BACT</name>
<comment type="caution">
    <text evidence="11">The sequence shown here is derived from an EMBL/GenBank/DDBJ whole genome shotgun (WGS) entry which is preliminary data.</text>
</comment>
<dbReference type="Pfam" id="PF13646">
    <property type="entry name" value="HEAT_2"/>
    <property type="match status" value="2"/>
</dbReference>
<evidence type="ECO:0000256" key="4">
    <source>
        <dbReference type="ARBA" id="ARBA00022741"/>
    </source>
</evidence>
<dbReference type="AlphaFoldDB" id="A0A6N7PHM6"/>
<reference evidence="11 12" key="1">
    <citation type="submission" date="2019-10" db="EMBL/GenBank/DDBJ databases">
        <title>A soil myxobacterium in the family Polyangiaceae.</title>
        <authorList>
            <person name="Li Y."/>
            <person name="Wang J."/>
        </authorList>
    </citation>
    <scope>NUCLEOTIDE SEQUENCE [LARGE SCALE GENOMIC DNA]</scope>
    <source>
        <strain evidence="11 12">DSM 14734</strain>
    </source>
</reference>
<evidence type="ECO:0000313" key="12">
    <source>
        <dbReference type="Proteomes" id="UP000440224"/>
    </source>
</evidence>
<dbReference type="InterPro" id="IPR014710">
    <property type="entry name" value="RmlC-like_jellyroll"/>
</dbReference>
<feature type="transmembrane region" description="Helical" evidence="8">
    <location>
        <begin position="428"/>
        <end position="446"/>
    </location>
</feature>
<evidence type="ECO:0000256" key="7">
    <source>
        <dbReference type="ARBA" id="ARBA00023136"/>
    </source>
</evidence>
<keyword evidence="7 8" id="KW-0472">Membrane</keyword>
<dbReference type="InterPro" id="IPR018488">
    <property type="entry name" value="cNMP-bd_CS"/>
</dbReference>
<gene>
    <name evidence="11" type="ORF">GF068_06750</name>
</gene>
<feature type="transmembrane region" description="Helical" evidence="8">
    <location>
        <begin position="256"/>
        <end position="274"/>
    </location>
</feature>
<dbReference type="OrthoDB" id="9777588at2"/>
<dbReference type="Pfam" id="PF03219">
    <property type="entry name" value="TLC"/>
    <property type="match status" value="1"/>
</dbReference>
<evidence type="ECO:0000256" key="9">
    <source>
        <dbReference type="SAM" id="MobiDB-lite"/>
    </source>
</evidence>
<evidence type="ECO:0000256" key="1">
    <source>
        <dbReference type="ARBA" id="ARBA00004141"/>
    </source>
</evidence>
<organism evidence="11 12">
    <name type="scientific">Polyangium spumosum</name>
    <dbReference type="NCBI Taxonomy" id="889282"/>
    <lineage>
        <taxon>Bacteria</taxon>
        <taxon>Pseudomonadati</taxon>
        <taxon>Myxococcota</taxon>
        <taxon>Polyangia</taxon>
        <taxon>Polyangiales</taxon>
        <taxon>Polyangiaceae</taxon>
        <taxon>Polyangium</taxon>
    </lineage>
</organism>
<dbReference type="GO" id="GO:0005471">
    <property type="term" value="F:ATP:ADP antiporter activity"/>
    <property type="evidence" value="ECO:0007669"/>
    <property type="project" value="InterPro"/>
</dbReference>
<keyword evidence="5 8" id="KW-0067">ATP-binding</keyword>
<feature type="transmembrane region" description="Helical" evidence="8">
    <location>
        <begin position="326"/>
        <end position="348"/>
    </location>
</feature>
<comment type="similarity">
    <text evidence="8">Belongs to the ADP/ATP translocase tlc family.</text>
</comment>
<keyword evidence="3 8" id="KW-0812">Transmembrane</keyword>
<keyword evidence="12" id="KW-1185">Reference proteome</keyword>
<dbReference type="RefSeq" id="WP_153818513.1">
    <property type="nucleotide sequence ID" value="NZ_WJIE01000002.1"/>
</dbReference>
<dbReference type="SMART" id="SM00567">
    <property type="entry name" value="EZ_HEAT"/>
    <property type="match status" value="7"/>
</dbReference>
<dbReference type="GO" id="GO:0003700">
    <property type="term" value="F:DNA-binding transcription factor activity"/>
    <property type="evidence" value="ECO:0007669"/>
    <property type="project" value="TreeGrafter"/>
</dbReference>
<evidence type="ECO:0000256" key="6">
    <source>
        <dbReference type="ARBA" id="ARBA00022989"/>
    </source>
</evidence>
<feature type="region of interest" description="Disordered" evidence="9">
    <location>
        <begin position="1"/>
        <end position="27"/>
    </location>
</feature>
<dbReference type="Proteomes" id="UP000440224">
    <property type="component" value="Unassembled WGS sequence"/>
</dbReference>
<feature type="transmembrane region" description="Helical" evidence="8">
    <location>
        <begin position="391"/>
        <end position="408"/>
    </location>
</feature>
<dbReference type="Gene3D" id="2.60.120.10">
    <property type="entry name" value="Jelly Rolls"/>
    <property type="match status" value="1"/>
</dbReference>
<dbReference type="PANTHER" id="PTHR24567:SF74">
    <property type="entry name" value="HTH-TYPE TRANSCRIPTIONAL REGULATOR ARCR"/>
    <property type="match status" value="1"/>
</dbReference>
<feature type="transmembrane region" description="Helical" evidence="8">
    <location>
        <begin position="176"/>
        <end position="202"/>
    </location>
</feature>
<dbReference type="InterPro" id="IPR018490">
    <property type="entry name" value="cNMP-bd_dom_sf"/>
</dbReference>
<accession>A0A6N7PHM6</accession>
<sequence length="1159" mass="124009">MSHPPVPTAAPPLPNEGPGPGTVTTNRDGARHAAASSLLGIALSRAEIERVVLLSTLLFLSSLLLVVGRTARDALFLTRFPVTWIAPMWMAYGVVSAVVAFGYERALRKLPRARFGAWFALGAAASYVLLRVLIGQDVGAAYLVFAIWADVIANLTGMLSWSIAQDLYDARSAKRIFGLIGAGHITGTVVSGLGAGAIAPVIGAENLIFVLVAALLGVALLCRVAARRHGMGSSHRTHEHARAHEHEKTPLFGSRYVVGIAVTILLVFTVLTVGDYQFKAIARTTYPDRDSLARFMGTFYGVIGLIGLFVQLVVTPRMLERAGVLGGAATMPVAFITSTVLLVAFPSMPLAAVLKASDNALQFSIFDVTLQILLFPFPAAMRDRVRTLASAIMKPLGCGVGAALLLVFSPSAGEAQPGAALITAAAKLGYVTIPLGLVILPLLLVVRRGYVEAMQGTLLRGKLTPEMPQRGGRAIAALAGALSSLDAPQVLFALDRLRQLDPARVREALPALTRHGSARVRAAALRTSRALGHPDAATMARERLEDPDPEVRGIAVELLAHALGEDAHEELCALAARGGDDTAQAAAIAALLRHGGLGGMLEGAPRLRDLLDSDTPTERVIAARVLGLVGQPQLERAVARLLADENLEVRKAALAASATVAAPKLLPMLCDALADHTLGKAAANAIVALGDRAIPRLVATLSDPGADATVRLALPRLLSRIGTSAALAALLDRVDEPDDRVRQKVLASASRLRLALGAPPAPLEPIRERIEREAQAHERERDAYLLVRPRLARPLLDAHVERRLRKGLIRILRLCELVYPREVVAGVRTHVFGKDRSLRANAFEVLESLLDRRRGARLVALFERYLELAERLPRGGADPSMVDVVAFVRSELQSSDPYRAALVLEAIAVHRIEACAKDALAALETPDPLVREAAAIAVVETRAEGAEEKLRRLTNDPDRVVARWAAYWAKTGRSGMDAGDGMYTTIEKVLFLQRVPILSKISGEELVGLARTSEVLGLPRGEVIFRQGDSGAALYFIISGSVSLRVEGKEVVRLGANEVFGETSIIDREPRAATAVSLEPVELLRVSGEDFSAAVHDTAEIAMGVLRVVSTRLREADRRLSMAEAELARLRKTSAPTDEHPLPEGDAAAARRSWDDDDE</sequence>
<comment type="subcellular location">
    <subcellularLocation>
        <location evidence="1 8">Membrane</location>
        <topology evidence="1 8">Multi-pass membrane protein</topology>
    </subcellularLocation>
</comment>
<dbReference type="CDD" id="cd00038">
    <property type="entry name" value="CAP_ED"/>
    <property type="match status" value="1"/>
</dbReference>
<dbReference type="InterPro" id="IPR036259">
    <property type="entry name" value="MFS_trans_sf"/>
</dbReference>
<evidence type="ECO:0000256" key="2">
    <source>
        <dbReference type="ARBA" id="ARBA00022448"/>
    </source>
</evidence>
<dbReference type="GO" id="GO:0005524">
    <property type="term" value="F:ATP binding"/>
    <property type="evidence" value="ECO:0007669"/>
    <property type="project" value="UniProtKB-KW"/>
</dbReference>
<feature type="transmembrane region" description="Helical" evidence="8">
    <location>
        <begin position="51"/>
        <end position="71"/>
    </location>
</feature>
<feature type="domain" description="Cyclic nucleotide-binding" evidence="10">
    <location>
        <begin position="997"/>
        <end position="1101"/>
    </location>
</feature>
<dbReference type="PROSITE" id="PS50042">
    <property type="entry name" value="CNMP_BINDING_3"/>
    <property type="match status" value="1"/>
</dbReference>
<feature type="transmembrane region" description="Helical" evidence="8">
    <location>
        <begin position="115"/>
        <end position="134"/>
    </location>
</feature>
<dbReference type="InterPro" id="IPR016024">
    <property type="entry name" value="ARM-type_fold"/>
</dbReference>
<dbReference type="InterPro" id="IPR004155">
    <property type="entry name" value="PBS_lyase_HEAT"/>
</dbReference>
<feature type="transmembrane region" description="Helical" evidence="8">
    <location>
        <begin position="294"/>
        <end position="314"/>
    </location>
</feature>
<feature type="region of interest" description="Disordered" evidence="9">
    <location>
        <begin position="1129"/>
        <end position="1159"/>
    </location>
</feature>
<feature type="transmembrane region" description="Helical" evidence="8">
    <location>
        <begin position="83"/>
        <end position="103"/>
    </location>
</feature>
<dbReference type="SMART" id="SM00100">
    <property type="entry name" value="cNMP"/>
    <property type="match status" value="1"/>
</dbReference>
<evidence type="ECO:0000256" key="5">
    <source>
        <dbReference type="ARBA" id="ARBA00022840"/>
    </source>
</evidence>
<dbReference type="InterPro" id="IPR011989">
    <property type="entry name" value="ARM-like"/>
</dbReference>
<dbReference type="EMBL" id="WJIE01000002">
    <property type="protein sequence ID" value="MRG91622.1"/>
    <property type="molecule type" value="Genomic_DNA"/>
</dbReference>